<organism evidence="2 3">
    <name type="scientific">Necator americanus</name>
    <name type="common">Human hookworm</name>
    <dbReference type="NCBI Taxonomy" id="51031"/>
    <lineage>
        <taxon>Eukaryota</taxon>
        <taxon>Metazoa</taxon>
        <taxon>Ecdysozoa</taxon>
        <taxon>Nematoda</taxon>
        <taxon>Chromadorea</taxon>
        <taxon>Rhabditida</taxon>
        <taxon>Rhabditina</taxon>
        <taxon>Rhabditomorpha</taxon>
        <taxon>Strongyloidea</taxon>
        <taxon>Ancylostomatidae</taxon>
        <taxon>Bunostominae</taxon>
        <taxon>Necator</taxon>
    </lineage>
</organism>
<accession>A0ABR1EEJ1</accession>
<sequence length="475" mass="54658">MAADMLCLELLSPFTPHSLKFVVTYRPPDSAKTDDDTLFDFIFELYLSSPKIIIVGDFNIDMKKHSNSTTERFRTLLESCDLAQNIHASTRLRSILDLVLSPGSSITGIEILPPFANSDHNVVSFMFDFNTDQPLYLPLPDFSQVNYSELRKFLARVDWLEVFDNYQSVAEMYRRFCLVMYDSLAKFVPLKFNKNYVPTYPLHLRNLFDQKNRLFYLLDNPLNNALYRKICADLDYHMKKYLAYRERRLSKTCMKKFHNFLVKRIKQAQKLPVLRTDNGNLIKTDLEKANAPAEFFASNYSLKLNERSHNLPLPTTDSSATQVPQRSFDFVIYPNEVLTVLKRLNPSFSCPYDGIPQIVYQKCADVLCLPLAHIFNASLIFSEVPNIWKEALITAIPKKKNNFNALSNFRPISIVSSASKVLEKRIKEKLNEWLSSRDVIPSEQHGFQSGSSTTSLLSDSVYGLLDDRGKQREVS</sequence>
<dbReference type="InterPro" id="IPR005135">
    <property type="entry name" value="Endo/exonuclease/phosphatase"/>
</dbReference>
<protein>
    <recommendedName>
        <fullName evidence="1">Endonuclease/exonuclease/phosphatase domain-containing protein</fullName>
    </recommendedName>
</protein>
<proteinExistence type="predicted"/>
<dbReference type="InterPro" id="IPR036691">
    <property type="entry name" value="Endo/exonu/phosph_ase_sf"/>
</dbReference>
<reference evidence="2 3" key="1">
    <citation type="submission" date="2023-08" db="EMBL/GenBank/DDBJ databases">
        <title>A Necator americanus chromosomal reference genome.</title>
        <authorList>
            <person name="Ilik V."/>
            <person name="Petrzelkova K.J."/>
            <person name="Pardy F."/>
            <person name="Fuh T."/>
            <person name="Niatou-Singa F.S."/>
            <person name="Gouil Q."/>
            <person name="Baker L."/>
            <person name="Ritchie M.E."/>
            <person name="Jex A.R."/>
            <person name="Gazzola D."/>
            <person name="Li H."/>
            <person name="Toshio Fujiwara R."/>
            <person name="Zhan B."/>
            <person name="Aroian R.V."/>
            <person name="Pafco B."/>
            <person name="Schwarz E.M."/>
        </authorList>
    </citation>
    <scope>NUCLEOTIDE SEQUENCE [LARGE SCALE GENOMIC DNA]</scope>
    <source>
        <strain evidence="2 3">Aroian</strain>
        <tissue evidence="2">Whole animal</tissue>
    </source>
</reference>
<dbReference type="Gene3D" id="3.60.10.10">
    <property type="entry name" value="Endonuclease/exonuclease/phosphatase"/>
    <property type="match status" value="1"/>
</dbReference>
<feature type="domain" description="Endonuclease/exonuclease/phosphatase" evidence="1">
    <location>
        <begin position="20"/>
        <end position="123"/>
    </location>
</feature>
<evidence type="ECO:0000313" key="2">
    <source>
        <dbReference type="EMBL" id="KAK6761109.1"/>
    </source>
</evidence>
<evidence type="ECO:0000259" key="1">
    <source>
        <dbReference type="Pfam" id="PF14529"/>
    </source>
</evidence>
<dbReference type="PANTHER" id="PTHR33395:SF22">
    <property type="entry name" value="REVERSE TRANSCRIPTASE DOMAIN-CONTAINING PROTEIN"/>
    <property type="match status" value="1"/>
</dbReference>
<dbReference type="PANTHER" id="PTHR33395">
    <property type="entry name" value="TRANSCRIPTASE, PUTATIVE-RELATED-RELATED"/>
    <property type="match status" value="1"/>
</dbReference>
<dbReference type="Proteomes" id="UP001303046">
    <property type="component" value="Unassembled WGS sequence"/>
</dbReference>
<name>A0ABR1EEJ1_NECAM</name>
<evidence type="ECO:0000313" key="3">
    <source>
        <dbReference type="Proteomes" id="UP001303046"/>
    </source>
</evidence>
<dbReference type="Pfam" id="PF14529">
    <property type="entry name" value="Exo_endo_phos_2"/>
    <property type="match status" value="1"/>
</dbReference>
<keyword evidence="3" id="KW-1185">Reference proteome</keyword>
<dbReference type="SUPFAM" id="SSF56219">
    <property type="entry name" value="DNase I-like"/>
    <property type="match status" value="1"/>
</dbReference>
<gene>
    <name evidence="2" type="primary">Necator_chrX.g22412</name>
    <name evidence="2" type="ORF">RB195_022250</name>
</gene>
<comment type="caution">
    <text evidence="2">The sequence shown here is derived from an EMBL/GenBank/DDBJ whole genome shotgun (WGS) entry which is preliminary data.</text>
</comment>
<dbReference type="EMBL" id="JAVFWL010000006">
    <property type="protein sequence ID" value="KAK6761109.1"/>
    <property type="molecule type" value="Genomic_DNA"/>
</dbReference>